<gene>
    <name evidence="7" type="primary">Cre-try-3</name>
    <name evidence="7" type="ORF">CRE_24729</name>
</gene>
<dbReference type="Gene3D" id="2.40.10.10">
    <property type="entry name" value="Trypsin-like serine proteases"/>
    <property type="match status" value="1"/>
</dbReference>
<dbReference type="PROSITE" id="PS00134">
    <property type="entry name" value="TRYPSIN_HIS"/>
    <property type="match status" value="1"/>
</dbReference>
<sequence>MFSPKFQYHFYHFLILILVFHSNYSNALNFCEQGYRPFFSFRIIGGSNVDTGVNWMSKLVSYGDDGQGILCGATVVDNFWLLTAAHCALQLQKRSFIYVRKPTTNKEYSFKVVEAYVHAGYNNQTADHDIALLKLFQISFDLSKLGINPVCLVHDDSKLLKDYKNGMVIGYGLTLGEDSSGSPKLLNSQTLQSTSVPIIPDAECVKTWRFLSLLSVKITYNQICAGSYMHGTAPGDSGGPLLIRKSDGEYVQIGITSYGADGLDGVIDQGKFPGVYTRVSKYVPWIEGVIGKTSKQKSSSTSSSSSSTPSTSIIFFFFFPLLLALLRTMK</sequence>
<keyword evidence="3" id="KW-0645">Protease</keyword>
<feature type="domain" description="Peptidase S1" evidence="6">
    <location>
        <begin position="43"/>
        <end position="291"/>
    </location>
</feature>
<dbReference type="PANTHER" id="PTHR24256">
    <property type="entry name" value="TRYPTASE-RELATED"/>
    <property type="match status" value="1"/>
</dbReference>
<dbReference type="OMA" id="CVKTWRF"/>
<evidence type="ECO:0000256" key="2">
    <source>
        <dbReference type="ARBA" id="ARBA00024195"/>
    </source>
</evidence>
<name>E3N418_CAERE</name>
<evidence type="ECO:0000259" key="6">
    <source>
        <dbReference type="PROSITE" id="PS50240"/>
    </source>
</evidence>
<feature type="chain" id="PRO_5003178093" evidence="5">
    <location>
        <begin position="28"/>
        <end position="330"/>
    </location>
</feature>
<dbReference type="EMBL" id="DS268522">
    <property type="protein sequence ID" value="EFO85217.1"/>
    <property type="molecule type" value="Genomic_DNA"/>
</dbReference>
<protein>
    <submittedName>
        <fullName evidence="7">CRE-TRY-3 protein</fullName>
    </submittedName>
</protein>
<keyword evidence="8" id="KW-1185">Reference proteome</keyword>
<dbReference type="InterPro" id="IPR001254">
    <property type="entry name" value="Trypsin_dom"/>
</dbReference>
<dbReference type="HOGENOM" id="CLU_006842_13_1_1"/>
<dbReference type="GO" id="GO:0004252">
    <property type="term" value="F:serine-type endopeptidase activity"/>
    <property type="evidence" value="ECO:0007669"/>
    <property type="project" value="InterPro"/>
</dbReference>
<dbReference type="GO" id="GO:0006508">
    <property type="term" value="P:proteolysis"/>
    <property type="evidence" value="ECO:0007669"/>
    <property type="project" value="UniProtKB-KW"/>
</dbReference>
<evidence type="ECO:0000256" key="3">
    <source>
        <dbReference type="RuleBase" id="RU363034"/>
    </source>
</evidence>
<evidence type="ECO:0000256" key="4">
    <source>
        <dbReference type="SAM" id="Phobius"/>
    </source>
</evidence>
<proteinExistence type="inferred from homology"/>
<accession>E3N418</accession>
<dbReference type="STRING" id="31234.E3N418"/>
<dbReference type="AlphaFoldDB" id="E3N418"/>
<dbReference type="PROSITE" id="PS50240">
    <property type="entry name" value="TRYPSIN_DOM"/>
    <property type="match status" value="1"/>
</dbReference>
<dbReference type="FunCoup" id="E3N418">
    <property type="interactions" value="16"/>
</dbReference>
<feature type="signal peptide" evidence="5">
    <location>
        <begin position="1"/>
        <end position="27"/>
    </location>
</feature>
<dbReference type="InParanoid" id="E3N418"/>
<dbReference type="InterPro" id="IPR043504">
    <property type="entry name" value="Peptidase_S1_PA_chymotrypsin"/>
</dbReference>
<dbReference type="Proteomes" id="UP000008281">
    <property type="component" value="Unassembled WGS sequence"/>
</dbReference>
<dbReference type="MEROPS" id="S01.B70"/>
<dbReference type="Pfam" id="PF00089">
    <property type="entry name" value="Trypsin"/>
    <property type="match status" value="1"/>
</dbReference>
<dbReference type="InterPro" id="IPR033116">
    <property type="entry name" value="TRYPSIN_SER"/>
</dbReference>
<keyword evidence="4" id="KW-0812">Transmembrane</keyword>
<dbReference type="PROSITE" id="PS00135">
    <property type="entry name" value="TRYPSIN_SER"/>
    <property type="match status" value="1"/>
</dbReference>
<dbReference type="SUPFAM" id="SSF50494">
    <property type="entry name" value="Trypsin-like serine proteases"/>
    <property type="match status" value="1"/>
</dbReference>
<evidence type="ECO:0000256" key="1">
    <source>
        <dbReference type="ARBA" id="ARBA00023157"/>
    </source>
</evidence>
<dbReference type="CDD" id="cd00190">
    <property type="entry name" value="Tryp_SPc"/>
    <property type="match status" value="1"/>
</dbReference>
<dbReference type="InterPro" id="IPR018114">
    <property type="entry name" value="TRYPSIN_HIS"/>
</dbReference>
<evidence type="ECO:0000256" key="5">
    <source>
        <dbReference type="SAM" id="SignalP"/>
    </source>
</evidence>
<dbReference type="SMART" id="SM00020">
    <property type="entry name" value="Tryp_SPc"/>
    <property type="match status" value="1"/>
</dbReference>
<organism evidence="8">
    <name type="scientific">Caenorhabditis remanei</name>
    <name type="common">Caenorhabditis vulgaris</name>
    <dbReference type="NCBI Taxonomy" id="31234"/>
    <lineage>
        <taxon>Eukaryota</taxon>
        <taxon>Metazoa</taxon>
        <taxon>Ecdysozoa</taxon>
        <taxon>Nematoda</taxon>
        <taxon>Chromadorea</taxon>
        <taxon>Rhabditida</taxon>
        <taxon>Rhabditina</taxon>
        <taxon>Rhabditomorpha</taxon>
        <taxon>Rhabditoidea</taxon>
        <taxon>Rhabditidae</taxon>
        <taxon>Peloderinae</taxon>
        <taxon>Caenorhabditis</taxon>
    </lineage>
</organism>
<dbReference type="InterPro" id="IPR051487">
    <property type="entry name" value="Ser/Thr_Proteases_Immune/Dev"/>
</dbReference>
<dbReference type="PRINTS" id="PR00722">
    <property type="entry name" value="CHYMOTRYPSIN"/>
</dbReference>
<keyword evidence="1" id="KW-1015">Disulfide bond</keyword>
<keyword evidence="4" id="KW-0472">Membrane</keyword>
<feature type="transmembrane region" description="Helical" evidence="4">
    <location>
        <begin position="307"/>
        <end position="326"/>
    </location>
</feature>
<dbReference type="eggNOG" id="KOG3627">
    <property type="taxonomic scope" value="Eukaryota"/>
</dbReference>
<evidence type="ECO:0000313" key="7">
    <source>
        <dbReference type="EMBL" id="EFO85217.1"/>
    </source>
</evidence>
<keyword evidence="3" id="KW-0378">Hydrolase</keyword>
<evidence type="ECO:0000313" key="8">
    <source>
        <dbReference type="Proteomes" id="UP000008281"/>
    </source>
</evidence>
<dbReference type="InterPro" id="IPR001314">
    <property type="entry name" value="Peptidase_S1A"/>
</dbReference>
<reference evidence="7" key="1">
    <citation type="submission" date="2007-07" db="EMBL/GenBank/DDBJ databases">
        <title>PCAP assembly of the Caenorhabditis remanei genome.</title>
        <authorList>
            <consortium name="The Caenorhabditis remanei Sequencing Consortium"/>
            <person name="Wilson R.K."/>
        </authorList>
    </citation>
    <scope>NUCLEOTIDE SEQUENCE [LARGE SCALE GENOMIC DNA]</scope>
    <source>
        <strain evidence="7">PB4641</strain>
    </source>
</reference>
<dbReference type="InterPro" id="IPR009003">
    <property type="entry name" value="Peptidase_S1_PA"/>
</dbReference>
<keyword evidence="3" id="KW-0720">Serine protease</keyword>
<comment type="similarity">
    <text evidence="2">Belongs to the peptidase S1 family. CLIP subfamily.</text>
</comment>
<dbReference type="OrthoDB" id="5844829at2759"/>
<keyword evidence="4" id="KW-1133">Transmembrane helix</keyword>
<keyword evidence="5" id="KW-0732">Signal</keyword>